<sequence length="215" mass="24580">MINPETVYAILSRDDFLGVFPGQPIEQTRVDDYLSFCFEQPQFATRCSEKIIPVLDASERQLAKFDSDKPHVATMLLMGYFFGNQAFVDELSALDSRVRAFPIRLGSSDVAAFIVSTCFELSSEYLDHSERIVYRRENLALPKYERPIHSVRRLVVTQPDEEPLGLFRLPHLSQVTFVAGEMAEWFDAHAQRLEISLHGKAQLHPVLGERNNDYV</sequence>
<gene>
    <name evidence="1" type="ORF">CMUST_02725</name>
</gene>
<dbReference type="Proteomes" id="UP000035199">
    <property type="component" value="Chromosome"/>
</dbReference>
<evidence type="ECO:0000313" key="2">
    <source>
        <dbReference type="Proteomes" id="UP000035199"/>
    </source>
</evidence>
<evidence type="ECO:0000313" key="1">
    <source>
        <dbReference type="EMBL" id="AKK04889.1"/>
    </source>
</evidence>
<dbReference type="STRING" id="571915.CMUST_02725"/>
<reference evidence="2" key="2">
    <citation type="submission" date="2015-05" db="EMBL/GenBank/DDBJ databases">
        <title>Complete genome sequence of Corynebacterium mustelae DSM 45274, isolated from various tissues of a male ferret with lethal sepsis.</title>
        <authorList>
            <person name="Ruckert C."/>
            <person name="Albersmeier A."/>
            <person name="Winkler A."/>
            <person name="Tauch A."/>
        </authorList>
    </citation>
    <scope>NUCLEOTIDE SEQUENCE [LARGE SCALE GENOMIC DNA]</scope>
    <source>
        <strain evidence="2">DSM 45274</strain>
    </source>
</reference>
<dbReference type="AlphaFoldDB" id="A0A0G3GUQ8"/>
<organism evidence="1 2">
    <name type="scientific">Corynebacterium mustelae</name>
    <dbReference type="NCBI Taxonomy" id="571915"/>
    <lineage>
        <taxon>Bacteria</taxon>
        <taxon>Bacillati</taxon>
        <taxon>Actinomycetota</taxon>
        <taxon>Actinomycetes</taxon>
        <taxon>Mycobacteriales</taxon>
        <taxon>Corynebacteriaceae</taxon>
        <taxon>Corynebacterium</taxon>
    </lineage>
</organism>
<dbReference type="PATRIC" id="fig|571915.4.peg.577"/>
<keyword evidence="2" id="KW-1185">Reference proteome</keyword>
<dbReference type="EMBL" id="CP011542">
    <property type="protein sequence ID" value="AKK04889.1"/>
    <property type="molecule type" value="Genomic_DNA"/>
</dbReference>
<accession>A0A0G3GUQ8</accession>
<dbReference type="RefSeq" id="WP_047261222.1">
    <property type="nucleotide sequence ID" value="NZ_CP011542.1"/>
</dbReference>
<name>A0A0G3GUQ8_9CORY</name>
<protein>
    <submittedName>
        <fullName evidence="1">Uncharacterized protein</fullName>
    </submittedName>
</protein>
<dbReference type="KEGG" id="cmv:CMUST_02725"/>
<proteinExistence type="predicted"/>
<reference evidence="1 2" key="1">
    <citation type="journal article" date="2015" name="Genome Announc.">
        <title>Complete Genome Sequence of the Type Strain Corynebacterium mustelae DSM 45274, Isolated from Various Tissues of a Male Ferret with Lethal Sepsis.</title>
        <authorList>
            <person name="Ruckert C."/>
            <person name="Eimer J."/>
            <person name="Winkler A."/>
            <person name="Tauch A."/>
        </authorList>
    </citation>
    <scope>NUCLEOTIDE SEQUENCE [LARGE SCALE GENOMIC DNA]</scope>
    <source>
        <strain evidence="1 2">DSM 45274</strain>
    </source>
</reference>